<dbReference type="Proteomes" id="UP000182130">
    <property type="component" value="Unassembled WGS sequence"/>
</dbReference>
<name>A0A1G8SKZ2_9MICC</name>
<keyword evidence="2" id="KW-1185">Reference proteome</keyword>
<dbReference type="AlphaFoldDB" id="A0A1G8SKZ2"/>
<organism evidence="1 2">
    <name type="scientific">Arthrobacter cupressi</name>
    <dbReference type="NCBI Taxonomy" id="1045773"/>
    <lineage>
        <taxon>Bacteria</taxon>
        <taxon>Bacillati</taxon>
        <taxon>Actinomycetota</taxon>
        <taxon>Actinomycetes</taxon>
        <taxon>Micrococcales</taxon>
        <taxon>Micrococcaceae</taxon>
        <taxon>Arthrobacter</taxon>
    </lineage>
</organism>
<evidence type="ECO:0000313" key="2">
    <source>
        <dbReference type="Proteomes" id="UP000182130"/>
    </source>
</evidence>
<gene>
    <name evidence="1" type="ORF">SAMN05216555_10954</name>
</gene>
<reference evidence="2" key="1">
    <citation type="submission" date="2016-10" db="EMBL/GenBank/DDBJ databases">
        <authorList>
            <person name="Varghese N."/>
            <person name="Submissions S."/>
        </authorList>
    </citation>
    <scope>NUCLEOTIDE SEQUENCE [LARGE SCALE GENOMIC DNA]</scope>
    <source>
        <strain evidence="2">CGMCC 1.10783</strain>
    </source>
</reference>
<evidence type="ECO:0000313" key="1">
    <source>
        <dbReference type="EMBL" id="SDJ29877.1"/>
    </source>
</evidence>
<accession>A0A1G8SKZ2</accession>
<protein>
    <submittedName>
        <fullName evidence="1">Uncharacterized protein</fullName>
    </submittedName>
</protein>
<sequence>MTSFCIWTIKNNEYKGFLSKKMADAESLIKTAVRYVSFSEWVGAADVKFDVTFREEEFRFATAGASLGELLTGFPPITGNPDFKVTDRPDRDLTDAQRRDFAIRSLLTLDFDLSTDIAE</sequence>
<proteinExistence type="predicted"/>
<dbReference type="EMBL" id="FNEI01000009">
    <property type="protein sequence ID" value="SDJ29877.1"/>
    <property type="molecule type" value="Genomic_DNA"/>
</dbReference>